<dbReference type="CDD" id="cd03443">
    <property type="entry name" value="PaaI_thioesterase"/>
    <property type="match status" value="1"/>
</dbReference>
<dbReference type="PANTHER" id="PTHR47260">
    <property type="entry name" value="UPF0644 PROTEIN PB2B4.06"/>
    <property type="match status" value="1"/>
</dbReference>
<proteinExistence type="predicted"/>
<dbReference type="Gene3D" id="3.10.129.10">
    <property type="entry name" value="Hotdog Thioesterase"/>
    <property type="match status" value="1"/>
</dbReference>
<keyword evidence="1" id="KW-0472">Membrane</keyword>
<keyword evidence="1" id="KW-0812">Transmembrane</keyword>
<feature type="transmembrane region" description="Helical" evidence="1">
    <location>
        <begin position="147"/>
        <end position="165"/>
    </location>
</feature>
<evidence type="ECO:0000256" key="1">
    <source>
        <dbReference type="SAM" id="Phobius"/>
    </source>
</evidence>
<dbReference type="InterPro" id="IPR006683">
    <property type="entry name" value="Thioestr_dom"/>
</dbReference>
<dbReference type="RefSeq" id="XP_016251772.1">
    <property type="nucleotide sequence ID" value="XM_016389870.1"/>
</dbReference>
<keyword evidence="1" id="KW-1133">Transmembrane helix</keyword>
<dbReference type="PANTHER" id="PTHR47260:SF7">
    <property type="entry name" value="THIOESTERASE FAMILY PROTEIN (AFU_ORTHOLOGUE AFUA_1G10800)"/>
    <property type="match status" value="1"/>
</dbReference>
<dbReference type="AlphaFoldDB" id="A0A0D1ZU04"/>
<dbReference type="InterPro" id="IPR052061">
    <property type="entry name" value="PTE-AB_protein"/>
</dbReference>
<dbReference type="VEuPathDB" id="FungiDB:PV07_03193"/>
<sequence length="384" mass="42387">MRFDIISSHCYVRVRSSLRRIPPVTGGPFIAFSSWIPRSWGTMAPGRSTLNRIGLCIPRSTSLLNQPPTRNPLSICIYWSSSARTLFPRSLAHRPIHLATGFGSSATSSSARVKVFQYPRPTKRTAWRSYSTVVVHNKGQARVRRTISFLLISTVFFAVGTYFAVTYASPIPTPLIMGSMPSDAETLSLYSPDNDFAREVDEHIKNCALAQSLRANPDFVESRPHLKIPEEMRQHNLTAGTLSGPGMIVVPPYYFNEKDGKSMVQIFYVGTDVSGHPGIVHGGFLATMLDEGLARCAFPAMPNKVGVTANLNINYLKPTMAGQFLVLRAKTTKVEGRKAWAEGWIESLEVAEGEEAVKLVEASALFVEPKHAKVLKSLYRVTPS</sequence>
<dbReference type="InterPro" id="IPR029069">
    <property type="entry name" value="HotDog_dom_sf"/>
</dbReference>
<dbReference type="HOGENOM" id="CLU_052827_0_1_1"/>
<dbReference type="Pfam" id="PF03061">
    <property type="entry name" value="4HBT"/>
    <property type="match status" value="1"/>
</dbReference>
<reference evidence="3 4" key="1">
    <citation type="submission" date="2015-01" db="EMBL/GenBank/DDBJ databases">
        <title>The Genome Sequence of Cladophialophora immunda CBS83496.</title>
        <authorList>
            <consortium name="The Broad Institute Genomics Platform"/>
            <person name="Cuomo C."/>
            <person name="de Hoog S."/>
            <person name="Gorbushina A."/>
            <person name="Stielow B."/>
            <person name="Teixiera M."/>
            <person name="Abouelleil A."/>
            <person name="Chapman S.B."/>
            <person name="Priest M."/>
            <person name="Young S.K."/>
            <person name="Wortman J."/>
            <person name="Nusbaum C."/>
            <person name="Birren B."/>
        </authorList>
    </citation>
    <scope>NUCLEOTIDE SEQUENCE [LARGE SCALE GENOMIC DNA]</scope>
    <source>
        <strain evidence="3 4">CBS 83496</strain>
    </source>
</reference>
<dbReference type="Proteomes" id="UP000054466">
    <property type="component" value="Unassembled WGS sequence"/>
</dbReference>
<gene>
    <name evidence="3" type="ORF">PV07_03193</name>
</gene>
<name>A0A0D1ZU04_9EURO</name>
<protein>
    <recommendedName>
        <fullName evidence="2">Thioesterase domain-containing protein</fullName>
    </recommendedName>
</protein>
<dbReference type="GeneID" id="27342387"/>
<evidence type="ECO:0000313" key="4">
    <source>
        <dbReference type="Proteomes" id="UP000054466"/>
    </source>
</evidence>
<feature type="domain" description="Thioesterase" evidence="2">
    <location>
        <begin position="278"/>
        <end position="338"/>
    </location>
</feature>
<dbReference type="OrthoDB" id="506431at2759"/>
<keyword evidence="4" id="KW-1185">Reference proteome</keyword>
<dbReference type="SUPFAM" id="SSF54637">
    <property type="entry name" value="Thioesterase/thiol ester dehydrase-isomerase"/>
    <property type="match status" value="1"/>
</dbReference>
<evidence type="ECO:0000313" key="3">
    <source>
        <dbReference type="EMBL" id="KIW31556.1"/>
    </source>
</evidence>
<organism evidence="3 4">
    <name type="scientific">Cladophialophora immunda</name>
    <dbReference type="NCBI Taxonomy" id="569365"/>
    <lineage>
        <taxon>Eukaryota</taxon>
        <taxon>Fungi</taxon>
        <taxon>Dikarya</taxon>
        <taxon>Ascomycota</taxon>
        <taxon>Pezizomycotina</taxon>
        <taxon>Eurotiomycetes</taxon>
        <taxon>Chaetothyriomycetidae</taxon>
        <taxon>Chaetothyriales</taxon>
        <taxon>Herpotrichiellaceae</taxon>
        <taxon>Cladophialophora</taxon>
    </lineage>
</organism>
<dbReference type="STRING" id="569365.A0A0D1ZU04"/>
<accession>A0A0D1ZU04</accession>
<evidence type="ECO:0000259" key="2">
    <source>
        <dbReference type="Pfam" id="PF03061"/>
    </source>
</evidence>
<dbReference type="EMBL" id="KN847041">
    <property type="protein sequence ID" value="KIW31556.1"/>
    <property type="molecule type" value="Genomic_DNA"/>
</dbReference>